<evidence type="ECO:0008006" key="4">
    <source>
        <dbReference type="Google" id="ProtNLM"/>
    </source>
</evidence>
<dbReference type="Proteomes" id="UP001252207">
    <property type="component" value="Unassembled WGS sequence"/>
</dbReference>
<organism evidence="2 3">
    <name type="scientific">Providencia huaxiensis</name>
    <dbReference type="NCBI Taxonomy" id="2027290"/>
    <lineage>
        <taxon>Bacteria</taxon>
        <taxon>Pseudomonadati</taxon>
        <taxon>Pseudomonadota</taxon>
        <taxon>Gammaproteobacteria</taxon>
        <taxon>Enterobacterales</taxon>
        <taxon>Morganellaceae</taxon>
        <taxon>Providencia</taxon>
    </lineage>
</organism>
<keyword evidence="1" id="KW-0732">Signal</keyword>
<name>A0ABU2J0R0_9GAMM</name>
<keyword evidence="3" id="KW-1185">Reference proteome</keyword>
<accession>A0ABU2J0R0</accession>
<protein>
    <recommendedName>
        <fullName evidence="4">DUF4252 domain-containing protein</fullName>
    </recommendedName>
</protein>
<feature type="chain" id="PRO_5046943682" description="DUF4252 domain-containing protein" evidence="1">
    <location>
        <begin position="20"/>
        <end position="175"/>
    </location>
</feature>
<sequence>MKKLLIGALLTMFSMGAMAIDGYKNIKFGDSIEKVLSSNLCTFEKMPNESGIDQISLYGCGDFKFSGKDRMALATFINGKFKKLLINVGNDIDPLIDSLTQKYGKPSSMSSVDEINKAKAKGDYYLLFINFDKDTVKLHIEKPKDKKEMIFLIYQDSMFDKELNKIKSERIESDI</sequence>
<dbReference type="RefSeq" id="WP_282971791.1">
    <property type="nucleotide sequence ID" value="NZ_CP145912.1"/>
</dbReference>
<evidence type="ECO:0000313" key="3">
    <source>
        <dbReference type="Proteomes" id="UP001252207"/>
    </source>
</evidence>
<evidence type="ECO:0000313" key="2">
    <source>
        <dbReference type="EMBL" id="MDT0134899.1"/>
    </source>
</evidence>
<dbReference type="GeneID" id="89491341"/>
<gene>
    <name evidence="2" type="ORF">NLX89_16330</name>
</gene>
<feature type="signal peptide" evidence="1">
    <location>
        <begin position="1"/>
        <end position="19"/>
    </location>
</feature>
<comment type="caution">
    <text evidence="2">The sequence shown here is derived from an EMBL/GenBank/DDBJ whole genome shotgun (WGS) entry which is preliminary data.</text>
</comment>
<reference evidence="2 3" key="1">
    <citation type="submission" date="2022-06" db="EMBL/GenBank/DDBJ databases">
        <title>Chromosome and plasmid sequencings of Enterobacteriales species co-exiting double carbapenemases.</title>
        <authorList>
            <person name="Fu Y."/>
        </authorList>
    </citation>
    <scope>NUCLEOTIDE SEQUENCE [LARGE SCALE GENOMIC DNA]</scope>
    <source>
        <strain evidence="2 3">21030615019</strain>
    </source>
</reference>
<evidence type="ECO:0000256" key="1">
    <source>
        <dbReference type="SAM" id="SignalP"/>
    </source>
</evidence>
<dbReference type="EMBL" id="JANAVW010000001">
    <property type="protein sequence ID" value="MDT0134899.1"/>
    <property type="molecule type" value="Genomic_DNA"/>
</dbReference>
<proteinExistence type="predicted"/>